<evidence type="ECO:0000313" key="2">
    <source>
        <dbReference type="EMBL" id="MQT78163.1"/>
    </source>
</evidence>
<name>A0A7X1X115_9PSED</name>
<sequence length="77" mass="8347">MATPSTSTATLLRQSLSDALGLPADQVPLEANLIEWGLDSVTLIRLAGQWRRQGLAARFADLVAEPRLCSWLALLDT</sequence>
<proteinExistence type="predicted"/>
<dbReference type="AlphaFoldDB" id="A0A7X1X115"/>
<gene>
    <name evidence="2" type="ORF">GHO37_28460</name>
</gene>
<dbReference type="EMBL" id="WIWF01000264">
    <property type="protein sequence ID" value="MQT78163.1"/>
    <property type="molecule type" value="Genomic_DNA"/>
</dbReference>
<dbReference type="RefSeq" id="WP_153439308.1">
    <property type="nucleotide sequence ID" value="NZ_WIWF01000264.1"/>
</dbReference>
<comment type="caution">
    <text evidence="2">The sequence shown here is derived from an EMBL/GenBank/DDBJ whole genome shotgun (WGS) entry which is preliminary data.</text>
</comment>
<dbReference type="InterPro" id="IPR036736">
    <property type="entry name" value="ACP-like_sf"/>
</dbReference>
<feature type="domain" description="Carrier" evidence="1">
    <location>
        <begin position="12"/>
        <end position="67"/>
    </location>
</feature>
<organism evidence="2 3">
    <name type="scientific">Pseudomonas helleri</name>
    <dbReference type="NCBI Taxonomy" id="1608996"/>
    <lineage>
        <taxon>Bacteria</taxon>
        <taxon>Pseudomonadati</taxon>
        <taxon>Pseudomonadota</taxon>
        <taxon>Gammaproteobacteria</taxon>
        <taxon>Pseudomonadales</taxon>
        <taxon>Pseudomonadaceae</taxon>
        <taxon>Pseudomonas</taxon>
    </lineage>
</organism>
<dbReference type="Pfam" id="PF00550">
    <property type="entry name" value="PP-binding"/>
    <property type="match status" value="1"/>
</dbReference>
<evidence type="ECO:0000259" key="1">
    <source>
        <dbReference type="Pfam" id="PF00550"/>
    </source>
</evidence>
<dbReference type="InterPro" id="IPR009081">
    <property type="entry name" value="PP-bd_ACP"/>
</dbReference>
<dbReference type="Gene3D" id="1.10.1200.10">
    <property type="entry name" value="ACP-like"/>
    <property type="match status" value="1"/>
</dbReference>
<accession>A0A7X1X115</accession>
<dbReference type="Proteomes" id="UP000447574">
    <property type="component" value="Unassembled WGS sequence"/>
</dbReference>
<feature type="non-terminal residue" evidence="2">
    <location>
        <position position="77"/>
    </location>
</feature>
<evidence type="ECO:0000313" key="3">
    <source>
        <dbReference type="Proteomes" id="UP000447574"/>
    </source>
</evidence>
<protein>
    <submittedName>
        <fullName evidence="2">Phosphopantetheine-binding protein</fullName>
    </submittedName>
</protein>
<dbReference type="SUPFAM" id="SSF47336">
    <property type="entry name" value="ACP-like"/>
    <property type="match status" value="1"/>
</dbReference>
<reference evidence="2 3" key="1">
    <citation type="submission" date="2019-10" db="EMBL/GenBank/DDBJ databases">
        <title>Evaluation of single-gene subtyping targets for Pseudomonas.</title>
        <authorList>
            <person name="Reichler S.J."/>
            <person name="Orsi R.H."/>
            <person name="Wiedmann M."/>
            <person name="Martin N.H."/>
            <person name="Murphy S.I."/>
        </authorList>
    </citation>
    <scope>NUCLEOTIDE SEQUENCE [LARGE SCALE GENOMIC DNA]</scope>
    <source>
        <strain evidence="2 3">FSL R10-2932</strain>
    </source>
</reference>